<dbReference type="RefSeq" id="WP_272425688.1">
    <property type="nucleotide sequence ID" value="NZ_JAGTJJ010000036.1"/>
</dbReference>
<evidence type="ECO:0000256" key="1">
    <source>
        <dbReference type="SAM" id="Coils"/>
    </source>
</evidence>
<sequence length="200" mass="22223">MAHAFHRSFGRAFLLFALASVGVWGCGTEAGNNRPGQATEEPSEPISDGQILAVVSTIDQGEIKNAKTAEQRTANDAVRTYAQRIGDEHEEAETRIQALQEKLRVKQEGSEMQSNLRREADRMAEQLRTVPQNQFDVTFLDAQIAMHQRAITLLDAQLIPNADSAELETFLHEMRSSMVTHLTQARRLRSRFPTPPGGGL</sequence>
<feature type="chain" id="PRO_5040881408" evidence="2">
    <location>
        <begin position="26"/>
        <end position="200"/>
    </location>
</feature>
<reference evidence="4 5" key="1">
    <citation type="submission" date="2021-04" db="EMBL/GenBank/DDBJ databases">
        <title>Genome analysis of Polyangium sp.</title>
        <authorList>
            <person name="Li Y."/>
            <person name="Wang J."/>
        </authorList>
    </citation>
    <scope>NUCLEOTIDE SEQUENCE [LARGE SCALE GENOMIC DNA]</scope>
    <source>
        <strain evidence="4 5">SDU14</strain>
    </source>
</reference>
<name>A0A9X3XCJ2_9BACT</name>
<organism evidence="4 5">
    <name type="scientific">Polyangium jinanense</name>
    <dbReference type="NCBI Taxonomy" id="2829994"/>
    <lineage>
        <taxon>Bacteria</taxon>
        <taxon>Pseudomonadati</taxon>
        <taxon>Myxococcota</taxon>
        <taxon>Polyangia</taxon>
        <taxon>Polyangiales</taxon>
        <taxon>Polyangiaceae</taxon>
        <taxon>Polyangium</taxon>
    </lineage>
</organism>
<accession>A0A9X3XCJ2</accession>
<dbReference type="PANTHER" id="PTHR38593">
    <property type="entry name" value="BLR2558 PROTEIN"/>
    <property type="match status" value="1"/>
</dbReference>
<gene>
    <name evidence="4" type="ORF">KEG57_37290</name>
</gene>
<dbReference type="PANTHER" id="PTHR38593:SF1">
    <property type="entry name" value="BLR2558 PROTEIN"/>
    <property type="match status" value="1"/>
</dbReference>
<dbReference type="Proteomes" id="UP001151081">
    <property type="component" value="Unassembled WGS sequence"/>
</dbReference>
<keyword evidence="2" id="KW-0732">Signal</keyword>
<evidence type="ECO:0000313" key="5">
    <source>
        <dbReference type="Proteomes" id="UP001151081"/>
    </source>
</evidence>
<feature type="domain" description="DUF4142" evidence="3">
    <location>
        <begin position="47"/>
        <end position="188"/>
    </location>
</feature>
<comment type="caution">
    <text evidence="4">The sequence shown here is derived from an EMBL/GenBank/DDBJ whole genome shotgun (WGS) entry which is preliminary data.</text>
</comment>
<feature type="signal peptide" evidence="2">
    <location>
        <begin position="1"/>
        <end position="25"/>
    </location>
</feature>
<protein>
    <submittedName>
        <fullName evidence="4">DUF4142 domain-containing protein</fullName>
    </submittedName>
</protein>
<feature type="coiled-coil region" evidence="1">
    <location>
        <begin position="82"/>
        <end position="109"/>
    </location>
</feature>
<dbReference type="Gene3D" id="1.20.1260.10">
    <property type="match status" value="1"/>
</dbReference>
<dbReference type="AlphaFoldDB" id="A0A9X3XCJ2"/>
<evidence type="ECO:0000313" key="4">
    <source>
        <dbReference type="EMBL" id="MDC3986193.1"/>
    </source>
</evidence>
<dbReference type="InterPro" id="IPR012347">
    <property type="entry name" value="Ferritin-like"/>
</dbReference>
<dbReference type="EMBL" id="JAGTJJ010000036">
    <property type="protein sequence ID" value="MDC3986193.1"/>
    <property type="molecule type" value="Genomic_DNA"/>
</dbReference>
<keyword evidence="1" id="KW-0175">Coiled coil</keyword>
<keyword evidence="5" id="KW-1185">Reference proteome</keyword>
<evidence type="ECO:0000259" key="3">
    <source>
        <dbReference type="Pfam" id="PF13628"/>
    </source>
</evidence>
<dbReference type="InterPro" id="IPR025419">
    <property type="entry name" value="DUF4142"/>
</dbReference>
<proteinExistence type="predicted"/>
<evidence type="ECO:0000256" key="2">
    <source>
        <dbReference type="SAM" id="SignalP"/>
    </source>
</evidence>
<dbReference type="Pfam" id="PF13628">
    <property type="entry name" value="DUF4142"/>
    <property type="match status" value="1"/>
</dbReference>